<sequence>MLSKAMLALSRTVVSRVALRPVVLAPIHRVPAVSGLLTRRAFSTTPSILAPAAAAKKAPARKTAAKPKPKAKAAVKKAPAKRKTAAKTKTRAKSARKAAPKKKAPSTNTRVPLSLRPPKKPAGPYFIFVSRTRPASTSTMAEHIQANKDSAAIWKKLTDSEKQPFKDEYKILFADYVARREKWFKDPKNAPIFRTLNKDRKKRGKKIIHRPDGVVPKRPLTGYFRFLQQLRDQGVFSPENAPAGTNIATWTGREGGARWKTLPESEKAKFNAQYYAEKNARARA</sequence>
<accession>A0A0C9VH77</accession>
<feature type="region of interest" description="Disordered" evidence="3">
    <location>
        <begin position="51"/>
        <end position="116"/>
    </location>
</feature>
<dbReference type="EMBL" id="KN837175">
    <property type="protein sequence ID" value="KIJ36711.1"/>
    <property type="molecule type" value="Genomic_DNA"/>
</dbReference>
<evidence type="ECO:0000256" key="3">
    <source>
        <dbReference type="SAM" id="MobiDB-lite"/>
    </source>
</evidence>
<keyword evidence="6" id="KW-1185">Reference proteome</keyword>
<dbReference type="Gene3D" id="1.10.30.10">
    <property type="entry name" value="High mobility group box domain"/>
    <property type="match status" value="2"/>
</dbReference>
<dbReference type="InterPro" id="IPR050342">
    <property type="entry name" value="HMGB"/>
</dbReference>
<dbReference type="InterPro" id="IPR009071">
    <property type="entry name" value="HMG_box_dom"/>
</dbReference>
<dbReference type="GO" id="GO:0005634">
    <property type="term" value="C:nucleus"/>
    <property type="evidence" value="ECO:0007669"/>
    <property type="project" value="UniProtKB-UniRule"/>
</dbReference>
<evidence type="ECO:0000313" key="5">
    <source>
        <dbReference type="EMBL" id="KIJ36711.1"/>
    </source>
</evidence>
<evidence type="ECO:0000256" key="1">
    <source>
        <dbReference type="ARBA" id="ARBA00023125"/>
    </source>
</evidence>
<proteinExistence type="predicted"/>
<evidence type="ECO:0000313" key="6">
    <source>
        <dbReference type="Proteomes" id="UP000054279"/>
    </source>
</evidence>
<reference evidence="5 6" key="1">
    <citation type="submission" date="2014-06" db="EMBL/GenBank/DDBJ databases">
        <title>Evolutionary Origins and Diversification of the Mycorrhizal Mutualists.</title>
        <authorList>
            <consortium name="DOE Joint Genome Institute"/>
            <consortium name="Mycorrhizal Genomics Consortium"/>
            <person name="Kohler A."/>
            <person name="Kuo A."/>
            <person name="Nagy L.G."/>
            <person name="Floudas D."/>
            <person name="Copeland A."/>
            <person name="Barry K.W."/>
            <person name="Cichocki N."/>
            <person name="Veneault-Fourrey C."/>
            <person name="LaButti K."/>
            <person name="Lindquist E.A."/>
            <person name="Lipzen A."/>
            <person name="Lundell T."/>
            <person name="Morin E."/>
            <person name="Murat C."/>
            <person name="Riley R."/>
            <person name="Ohm R."/>
            <person name="Sun H."/>
            <person name="Tunlid A."/>
            <person name="Henrissat B."/>
            <person name="Grigoriev I.V."/>
            <person name="Hibbett D.S."/>
            <person name="Martin F."/>
        </authorList>
    </citation>
    <scope>NUCLEOTIDE SEQUENCE [LARGE SCALE GENOMIC DNA]</scope>
    <source>
        <strain evidence="5 6">SS14</strain>
    </source>
</reference>
<organism evidence="5 6">
    <name type="scientific">Sphaerobolus stellatus (strain SS14)</name>
    <dbReference type="NCBI Taxonomy" id="990650"/>
    <lineage>
        <taxon>Eukaryota</taxon>
        <taxon>Fungi</taxon>
        <taxon>Dikarya</taxon>
        <taxon>Basidiomycota</taxon>
        <taxon>Agaricomycotina</taxon>
        <taxon>Agaricomycetes</taxon>
        <taxon>Phallomycetidae</taxon>
        <taxon>Geastrales</taxon>
        <taxon>Sphaerobolaceae</taxon>
        <taxon>Sphaerobolus</taxon>
    </lineage>
</organism>
<dbReference type="HOGENOM" id="CLU_083681_0_0_1"/>
<evidence type="ECO:0000256" key="2">
    <source>
        <dbReference type="PROSITE-ProRule" id="PRU00267"/>
    </source>
</evidence>
<dbReference type="Proteomes" id="UP000054279">
    <property type="component" value="Unassembled WGS sequence"/>
</dbReference>
<protein>
    <recommendedName>
        <fullName evidence="4">HMG box domain-containing protein</fullName>
    </recommendedName>
</protein>
<feature type="DNA-binding region" description="HMG box" evidence="2">
    <location>
        <begin position="118"/>
        <end position="184"/>
    </location>
</feature>
<evidence type="ECO:0000259" key="4">
    <source>
        <dbReference type="PROSITE" id="PS50118"/>
    </source>
</evidence>
<feature type="DNA-binding region" description="HMG box" evidence="2">
    <location>
        <begin position="216"/>
        <end position="284"/>
    </location>
</feature>
<feature type="compositionally biased region" description="Basic residues" evidence="3">
    <location>
        <begin position="58"/>
        <end position="104"/>
    </location>
</feature>
<dbReference type="AlphaFoldDB" id="A0A0C9VH77"/>
<keyword evidence="2" id="KW-0539">Nucleus</keyword>
<dbReference type="CDD" id="cd00084">
    <property type="entry name" value="HMG-box_SF"/>
    <property type="match status" value="1"/>
</dbReference>
<dbReference type="OrthoDB" id="1919336at2759"/>
<feature type="domain" description="HMG box" evidence="4">
    <location>
        <begin position="118"/>
        <end position="184"/>
    </location>
</feature>
<gene>
    <name evidence="5" type="ORF">M422DRAFT_782078</name>
</gene>
<dbReference type="PANTHER" id="PTHR48112">
    <property type="entry name" value="HIGH MOBILITY GROUP PROTEIN DSP1"/>
    <property type="match status" value="1"/>
</dbReference>
<name>A0A0C9VH77_SPHS4</name>
<keyword evidence="1 2" id="KW-0238">DNA-binding</keyword>
<feature type="domain" description="HMG box" evidence="4">
    <location>
        <begin position="216"/>
        <end position="284"/>
    </location>
</feature>
<dbReference type="InterPro" id="IPR036910">
    <property type="entry name" value="HMG_box_dom_sf"/>
</dbReference>
<dbReference type="PANTHER" id="PTHR48112:SF22">
    <property type="entry name" value="MITOCHONDRIAL TRANSCRIPTION FACTOR A, ISOFORM B"/>
    <property type="match status" value="1"/>
</dbReference>
<dbReference type="SUPFAM" id="SSF47095">
    <property type="entry name" value="HMG-box"/>
    <property type="match status" value="2"/>
</dbReference>
<dbReference type="PROSITE" id="PS50118">
    <property type="entry name" value="HMG_BOX_2"/>
    <property type="match status" value="2"/>
</dbReference>
<dbReference type="GO" id="GO:0003677">
    <property type="term" value="F:DNA binding"/>
    <property type="evidence" value="ECO:0007669"/>
    <property type="project" value="UniProtKB-UniRule"/>
</dbReference>
<dbReference type="SMART" id="SM00398">
    <property type="entry name" value="HMG"/>
    <property type="match status" value="2"/>
</dbReference>